<comment type="caution">
    <text evidence="2">The sequence shown here is derived from an EMBL/GenBank/DDBJ whole genome shotgun (WGS) entry which is preliminary data.</text>
</comment>
<name>A0AAJ0GB46_9PEZI</name>
<sequence>MASPDSTSQTSAKRKEHHDQRQTVVAFQSDEQKRQHEERNWRRFSAAISTAREDVASQHTLVHQPTTFGSIETTTAPLGKVQTSLTNTTERKREYLFGSDRCCNCRGMRTSAIRFPCCGRSICQACCLEWPAPHPLGGCSAKRSSVVVLPLGEDHRAGPARPAHQPSATGITLRKDLLSRNTTKSSAINIKDAQPGPLQYVFPPRPIDNMLSDLSKSIAHLFFRPRHSLFNLPQEIRDMIFDLAYPPTENFIPIIKSEWDVREKQTRRDQWRSPYALRAYPQSKVCEWLVSKAFFLAEARAFIVNQTFDATNSTALNLLFRGTSSIVPQYVTSIKLRLQTIRYTLGRFPNLKVLTTVVFPIDFEPVETRWAWAVDLPGEELRAVVRACEVAEASGILVFHTKAGNCPHATTGVEKAYWEQNVKQLGILIRSILTDPSKRAERQKTTKGCKVAKGGKTPLYRGSKVFLNNARPEAT</sequence>
<dbReference type="EMBL" id="JAWDJX010000052">
    <property type="protein sequence ID" value="KAK3048139.1"/>
    <property type="molecule type" value="Genomic_DNA"/>
</dbReference>
<evidence type="ECO:0000313" key="2">
    <source>
        <dbReference type="EMBL" id="KAK3048139.1"/>
    </source>
</evidence>
<reference evidence="2" key="1">
    <citation type="submission" date="2023-04" db="EMBL/GenBank/DDBJ databases">
        <title>Black Yeasts Isolated from many extreme environments.</title>
        <authorList>
            <person name="Coleine C."/>
            <person name="Stajich J.E."/>
            <person name="Selbmann L."/>
        </authorList>
    </citation>
    <scope>NUCLEOTIDE SEQUENCE</scope>
    <source>
        <strain evidence="2">CCFEE 5312</strain>
    </source>
</reference>
<dbReference type="Proteomes" id="UP001271007">
    <property type="component" value="Unassembled WGS sequence"/>
</dbReference>
<proteinExistence type="predicted"/>
<keyword evidence="3" id="KW-1185">Reference proteome</keyword>
<gene>
    <name evidence="2" type="ORF">LTR09_010478</name>
</gene>
<feature type="compositionally biased region" description="Polar residues" evidence="1">
    <location>
        <begin position="1"/>
        <end position="11"/>
    </location>
</feature>
<organism evidence="2 3">
    <name type="scientific">Extremus antarcticus</name>
    <dbReference type="NCBI Taxonomy" id="702011"/>
    <lineage>
        <taxon>Eukaryota</taxon>
        <taxon>Fungi</taxon>
        <taxon>Dikarya</taxon>
        <taxon>Ascomycota</taxon>
        <taxon>Pezizomycotina</taxon>
        <taxon>Dothideomycetes</taxon>
        <taxon>Dothideomycetidae</taxon>
        <taxon>Mycosphaerellales</taxon>
        <taxon>Extremaceae</taxon>
        <taxon>Extremus</taxon>
    </lineage>
</organism>
<evidence type="ECO:0000256" key="1">
    <source>
        <dbReference type="SAM" id="MobiDB-lite"/>
    </source>
</evidence>
<feature type="region of interest" description="Disordered" evidence="1">
    <location>
        <begin position="1"/>
        <end position="38"/>
    </location>
</feature>
<protein>
    <submittedName>
        <fullName evidence="2">Uncharacterized protein</fullName>
    </submittedName>
</protein>
<accession>A0AAJ0GB46</accession>
<evidence type="ECO:0000313" key="3">
    <source>
        <dbReference type="Proteomes" id="UP001271007"/>
    </source>
</evidence>
<dbReference type="AlphaFoldDB" id="A0AAJ0GB46"/>